<dbReference type="AlphaFoldDB" id="A0A1L8CUA8"/>
<dbReference type="STRING" id="870242.cpu_10130"/>
<feature type="domain" description="DUF3786" evidence="1">
    <location>
        <begin position="19"/>
        <end position="174"/>
    </location>
</feature>
<comment type="caution">
    <text evidence="2">The sequence shown here is derived from an EMBL/GenBank/DDBJ whole genome shotgun (WGS) entry which is preliminary data.</text>
</comment>
<organism evidence="2 3">
    <name type="scientific">Carboxydothermus pertinax</name>
    <dbReference type="NCBI Taxonomy" id="870242"/>
    <lineage>
        <taxon>Bacteria</taxon>
        <taxon>Bacillati</taxon>
        <taxon>Bacillota</taxon>
        <taxon>Clostridia</taxon>
        <taxon>Thermoanaerobacterales</taxon>
        <taxon>Thermoanaerobacteraceae</taxon>
        <taxon>Carboxydothermus</taxon>
    </lineage>
</organism>
<accession>A0A1L8CUA8</accession>
<dbReference type="Proteomes" id="UP000187485">
    <property type="component" value="Unassembled WGS sequence"/>
</dbReference>
<sequence>MRPFENALRDFIFFSGKHRIAERTGGTLRGDKIYLSYLGKKFYFDLTRFAFSTLNLDEFEKTLIVRYLFQASGFPPKNKWLSFLDLPEGMHHYQPFAYEALKPLAEKPLIKERLYSLNAEKLSYGSTSFLIYPLPKIPIAVVKWNNQKGQVLFDEICLTYLKTVDLYVLGIKTVNYLTGGI</sequence>
<dbReference type="InterPro" id="IPR024264">
    <property type="entry name" value="DUF3786"/>
</dbReference>
<proteinExistence type="predicted"/>
<evidence type="ECO:0000313" key="2">
    <source>
        <dbReference type="EMBL" id="GAV22503.1"/>
    </source>
</evidence>
<dbReference type="OrthoDB" id="159408at2"/>
<dbReference type="Pfam" id="PF12654">
    <property type="entry name" value="DUF3786"/>
    <property type="match status" value="1"/>
</dbReference>
<dbReference type="RefSeq" id="WP_075858985.1">
    <property type="nucleotide sequence ID" value="NZ_BDJK01000014.1"/>
</dbReference>
<name>A0A1L8CUA8_9THEO</name>
<gene>
    <name evidence="2" type="ORF">cpu_10130</name>
</gene>
<evidence type="ECO:0000313" key="3">
    <source>
        <dbReference type="Proteomes" id="UP000187485"/>
    </source>
</evidence>
<evidence type="ECO:0000259" key="1">
    <source>
        <dbReference type="Pfam" id="PF12654"/>
    </source>
</evidence>
<protein>
    <recommendedName>
        <fullName evidence="1">DUF3786 domain-containing protein</fullName>
    </recommendedName>
</protein>
<reference evidence="3" key="1">
    <citation type="submission" date="2016-12" db="EMBL/GenBank/DDBJ databases">
        <title>Draft Genome Sequences od Carboxydothermus pertinax and islandicus, Hydrogenogenic Carboxydotrophic Bacteria.</title>
        <authorList>
            <person name="Fukuyama Y."/>
            <person name="Ohmae K."/>
            <person name="Yoneda Y."/>
            <person name="Yoshida T."/>
            <person name="Sako Y."/>
        </authorList>
    </citation>
    <scope>NUCLEOTIDE SEQUENCE [LARGE SCALE GENOMIC DNA]</scope>
    <source>
        <strain evidence="3">Ug1</strain>
    </source>
</reference>
<keyword evidence="3" id="KW-1185">Reference proteome</keyword>
<dbReference type="EMBL" id="BDJK01000014">
    <property type="protein sequence ID" value="GAV22503.1"/>
    <property type="molecule type" value="Genomic_DNA"/>
</dbReference>